<dbReference type="Gene3D" id="1.20.1280.50">
    <property type="match status" value="1"/>
</dbReference>
<dbReference type="PROSITE" id="PS50181">
    <property type="entry name" value="FBOX"/>
    <property type="match status" value="1"/>
</dbReference>
<dbReference type="PANTHER" id="PTHR31672:SF13">
    <property type="entry name" value="F-BOX PROTEIN CPR30-LIKE"/>
    <property type="match status" value="1"/>
</dbReference>
<comment type="caution">
    <text evidence="2">The sequence shown here is derived from an EMBL/GenBank/DDBJ whole genome shotgun (WGS) entry which is preliminary data.</text>
</comment>
<evidence type="ECO:0000313" key="3">
    <source>
        <dbReference type="Proteomes" id="UP001293593"/>
    </source>
</evidence>
<dbReference type="AlphaFoldDB" id="A0AAE1INM5"/>
<dbReference type="SUPFAM" id="SSF50965">
    <property type="entry name" value="Galactose oxidase, central domain"/>
    <property type="match status" value="1"/>
</dbReference>
<evidence type="ECO:0000313" key="2">
    <source>
        <dbReference type="EMBL" id="KAK4254301.1"/>
    </source>
</evidence>
<dbReference type="EMBL" id="JAWXYG010000014">
    <property type="protein sequence ID" value="KAK4254301.1"/>
    <property type="molecule type" value="Genomic_DNA"/>
</dbReference>
<accession>A0AAE1INM5</accession>
<evidence type="ECO:0000259" key="1">
    <source>
        <dbReference type="PROSITE" id="PS50181"/>
    </source>
</evidence>
<gene>
    <name evidence="2" type="ORF">QN277_009703</name>
</gene>
<keyword evidence="3" id="KW-1185">Reference proteome</keyword>
<dbReference type="Pfam" id="PF07734">
    <property type="entry name" value="FBA_1"/>
    <property type="match status" value="1"/>
</dbReference>
<feature type="domain" description="F-box" evidence="1">
    <location>
        <begin position="10"/>
        <end position="50"/>
    </location>
</feature>
<dbReference type="PANTHER" id="PTHR31672">
    <property type="entry name" value="BNACNNG10540D PROTEIN"/>
    <property type="match status" value="1"/>
</dbReference>
<dbReference type="Pfam" id="PF00646">
    <property type="entry name" value="F-box"/>
    <property type="match status" value="1"/>
</dbReference>
<dbReference type="InterPro" id="IPR011043">
    <property type="entry name" value="Gal_Oxase/kelch_b-propeller"/>
</dbReference>
<proteinExistence type="predicted"/>
<dbReference type="CDD" id="cd22157">
    <property type="entry name" value="F-box_AtFBW1-like"/>
    <property type="match status" value="1"/>
</dbReference>
<dbReference type="InterPro" id="IPR017451">
    <property type="entry name" value="F-box-assoc_interact_dom"/>
</dbReference>
<dbReference type="InterPro" id="IPR050796">
    <property type="entry name" value="SCF_F-box_component"/>
</dbReference>
<name>A0AAE1INM5_9FABA</name>
<dbReference type="Proteomes" id="UP001293593">
    <property type="component" value="Unassembled WGS sequence"/>
</dbReference>
<dbReference type="InterPro" id="IPR001810">
    <property type="entry name" value="F-box_dom"/>
</dbReference>
<reference evidence="2" key="1">
    <citation type="submission" date="2023-10" db="EMBL/GenBank/DDBJ databases">
        <title>Chromosome-level genome of the transformable northern wattle, Acacia crassicarpa.</title>
        <authorList>
            <person name="Massaro I."/>
            <person name="Sinha N.R."/>
            <person name="Poethig S."/>
            <person name="Leichty A.R."/>
        </authorList>
    </citation>
    <scope>NUCLEOTIDE SEQUENCE</scope>
    <source>
        <strain evidence="2">Acra3RX</strain>
        <tissue evidence="2">Leaf</tissue>
    </source>
</reference>
<protein>
    <recommendedName>
        <fullName evidence="1">F-box domain-containing protein</fullName>
    </recommendedName>
</protein>
<dbReference type="NCBIfam" id="TIGR01640">
    <property type="entry name" value="F_box_assoc_1"/>
    <property type="match status" value="1"/>
</dbReference>
<sequence>MLVQGDSPFLPDDIIPSILKRLPVKTLIRFQCVSKLWKNLVRSPYFIADHLHHTSNQRPRFLFISGGYDSLNLSVVDYAATHKLLYLWKPSFMSKLSRTRFINSCNGLICVRYDSDASSSGTSLFIWNPATREVRCVPGGIDGDVDGVFCFGFGFSPILNDYKIVKICMSEVNLRVEVYSLNTDTWREIEFGNTEIGRISRSHASFNGSIFWVAEEMNGIVSFDLAREVFVFMPVPGLYIKSQYLKFLELNKKLVLAGFNLNRRYEYALHFWEMEEVVDVSDDKKWGWKKIDKSRPRISNLATEVLAYVESLVPIPNIKCEEPKS</sequence>
<organism evidence="2 3">
    <name type="scientific">Acacia crassicarpa</name>
    <name type="common">northern wattle</name>
    <dbReference type="NCBI Taxonomy" id="499986"/>
    <lineage>
        <taxon>Eukaryota</taxon>
        <taxon>Viridiplantae</taxon>
        <taxon>Streptophyta</taxon>
        <taxon>Embryophyta</taxon>
        <taxon>Tracheophyta</taxon>
        <taxon>Spermatophyta</taxon>
        <taxon>Magnoliopsida</taxon>
        <taxon>eudicotyledons</taxon>
        <taxon>Gunneridae</taxon>
        <taxon>Pentapetalae</taxon>
        <taxon>rosids</taxon>
        <taxon>fabids</taxon>
        <taxon>Fabales</taxon>
        <taxon>Fabaceae</taxon>
        <taxon>Caesalpinioideae</taxon>
        <taxon>mimosoid clade</taxon>
        <taxon>Acacieae</taxon>
        <taxon>Acacia</taxon>
    </lineage>
</organism>
<dbReference type="InterPro" id="IPR006527">
    <property type="entry name" value="F-box-assoc_dom_typ1"/>
</dbReference>
<dbReference type="SMART" id="SM00256">
    <property type="entry name" value="FBOX"/>
    <property type="match status" value="1"/>
</dbReference>
<dbReference type="InterPro" id="IPR036047">
    <property type="entry name" value="F-box-like_dom_sf"/>
</dbReference>
<dbReference type="SUPFAM" id="SSF81383">
    <property type="entry name" value="F-box domain"/>
    <property type="match status" value="1"/>
</dbReference>